<dbReference type="Proteomes" id="UP000028709">
    <property type="component" value="Unassembled WGS sequence"/>
</dbReference>
<evidence type="ECO:0000256" key="7">
    <source>
        <dbReference type="SAM" id="SignalP"/>
    </source>
</evidence>
<organism evidence="9 10">
    <name type="scientific">Chryseobacterium piperi</name>
    <dbReference type="NCBI Taxonomy" id="558152"/>
    <lineage>
        <taxon>Bacteria</taxon>
        <taxon>Pseudomonadati</taxon>
        <taxon>Bacteroidota</taxon>
        <taxon>Flavobacteriia</taxon>
        <taxon>Flavobacteriales</taxon>
        <taxon>Weeksellaceae</taxon>
        <taxon>Chryseobacterium group</taxon>
        <taxon>Chryseobacterium</taxon>
    </lineage>
</organism>
<feature type="chain" id="PRO_5001804555" description="mannosyl-glycoprotein endo-beta-N-acetylglucosaminidase" evidence="7">
    <location>
        <begin position="23"/>
        <end position="336"/>
    </location>
</feature>
<dbReference type="InterPro" id="IPR001223">
    <property type="entry name" value="Glyco_hydro18_cat"/>
</dbReference>
<keyword evidence="3 7" id="KW-0732">Signal</keyword>
<dbReference type="EC" id="3.2.1.96" evidence="2"/>
<feature type="domain" description="GH18" evidence="8">
    <location>
        <begin position="62"/>
        <end position="322"/>
    </location>
</feature>
<evidence type="ECO:0000256" key="2">
    <source>
        <dbReference type="ARBA" id="ARBA00012566"/>
    </source>
</evidence>
<evidence type="ECO:0000256" key="5">
    <source>
        <dbReference type="ARBA" id="ARBA00023295"/>
    </source>
</evidence>
<evidence type="ECO:0000259" key="8">
    <source>
        <dbReference type="PROSITE" id="PS51910"/>
    </source>
</evidence>
<evidence type="ECO:0000256" key="1">
    <source>
        <dbReference type="ARBA" id="ARBA00009336"/>
    </source>
</evidence>
<dbReference type="InterPro" id="IPR057016">
    <property type="entry name" value="EndoS_F2-like_TIM-barrel"/>
</dbReference>
<comment type="catalytic activity">
    <reaction evidence="6">
        <text>an N(4)-(oligosaccharide-(1-&gt;3)-[oligosaccharide-(1-&gt;6)]-beta-D-Man-(1-&gt;4)-beta-D-GlcNAc-(1-&gt;4)-alpha-D-GlcNAc)-L-asparaginyl-[protein] + H2O = an oligosaccharide-(1-&gt;3)-[oligosaccharide-(1-&gt;6)]-beta-D-Man-(1-&gt;4)-D-GlcNAc + N(4)-(N-acetyl-beta-D-glucosaminyl)-L-asparaginyl-[protein]</text>
        <dbReference type="Rhea" id="RHEA:73067"/>
        <dbReference type="Rhea" id="RHEA-COMP:12603"/>
        <dbReference type="Rhea" id="RHEA-COMP:18176"/>
        <dbReference type="ChEBI" id="CHEBI:15377"/>
        <dbReference type="ChEBI" id="CHEBI:132248"/>
        <dbReference type="ChEBI" id="CHEBI:192714"/>
        <dbReference type="ChEBI" id="CHEBI:192715"/>
        <dbReference type="EC" id="3.2.1.96"/>
    </reaction>
</comment>
<comment type="caution">
    <text evidence="9">The sequence shown here is derived from an EMBL/GenBank/DDBJ whole genome shotgun (WGS) entry which is preliminary data.</text>
</comment>
<dbReference type="RefSeq" id="WP_034682649.1">
    <property type="nucleotide sequence ID" value="NZ_CP023049.2"/>
</dbReference>
<dbReference type="eggNOG" id="COG3469">
    <property type="taxonomic scope" value="Bacteria"/>
</dbReference>
<dbReference type="OrthoDB" id="7183084at2"/>
<dbReference type="GO" id="GO:0005975">
    <property type="term" value="P:carbohydrate metabolic process"/>
    <property type="evidence" value="ECO:0007669"/>
    <property type="project" value="InterPro"/>
</dbReference>
<dbReference type="KEGG" id="cpip:CJF12_19220"/>
<comment type="similarity">
    <text evidence="1">Belongs to the glycosyl hydrolase 18 family.</text>
</comment>
<evidence type="ECO:0000256" key="3">
    <source>
        <dbReference type="ARBA" id="ARBA00022729"/>
    </source>
</evidence>
<reference evidence="9 10" key="1">
    <citation type="submission" date="2014-07" db="EMBL/GenBank/DDBJ databases">
        <title>Genome of Chryseobacterium piperi CTM.</title>
        <authorList>
            <person name="Pipes S.E."/>
            <person name="Stropko S.J."/>
            <person name="Newman J.D."/>
        </authorList>
    </citation>
    <scope>NUCLEOTIDE SEQUENCE [LARGE SCALE GENOMIC DNA]</scope>
    <source>
        <strain evidence="9 10">CTM</strain>
    </source>
</reference>
<dbReference type="PROSITE" id="PS01095">
    <property type="entry name" value="GH18_1"/>
    <property type="match status" value="1"/>
</dbReference>
<feature type="signal peptide" evidence="7">
    <location>
        <begin position="1"/>
        <end position="22"/>
    </location>
</feature>
<keyword evidence="10" id="KW-1185">Reference proteome</keyword>
<keyword evidence="5" id="KW-0326">Glycosidase</keyword>
<evidence type="ECO:0000256" key="4">
    <source>
        <dbReference type="ARBA" id="ARBA00022801"/>
    </source>
</evidence>
<dbReference type="PROSITE" id="PS51910">
    <property type="entry name" value="GH18_2"/>
    <property type="match status" value="1"/>
</dbReference>
<dbReference type="EMBL" id="JPRJ01000007">
    <property type="protein sequence ID" value="KFF29414.1"/>
    <property type="molecule type" value="Genomic_DNA"/>
</dbReference>
<evidence type="ECO:0000256" key="6">
    <source>
        <dbReference type="ARBA" id="ARBA00034414"/>
    </source>
</evidence>
<dbReference type="InterPro" id="IPR001579">
    <property type="entry name" value="Glyco_hydro_18_chit_AS"/>
</dbReference>
<dbReference type="STRING" id="558152.IQ37_06345"/>
<evidence type="ECO:0000313" key="10">
    <source>
        <dbReference type="Proteomes" id="UP000028709"/>
    </source>
</evidence>
<proteinExistence type="inferred from homology"/>
<dbReference type="InterPro" id="IPR017853">
    <property type="entry name" value="GH"/>
</dbReference>
<dbReference type="Pfam" id="PF23916">
    <property type="entry name" value="TIM-barrel_EndoS"/>
    <property type="match status" value="1"/>
</dbReference>
<dbReference type="Gene3D" id="3.20.20.80">
    <property type="entry name" value="Glycosidases"/>
    <property type="match status" value="1"/>
</dbReference>
<accession>A0A086BKF0</accession>
<sequence length="336" mass="37447">MKFTSFSFALCLFIMATLCVRCSTENDRSLAEDKGTPSAQKLSVNARTNLNDLIAYKNTDHQISAGYYRTWRDSATASGNTPSMRWLPDSLDVVMVFPDYTPDTNPYWNTLKTNYVPYLHKRGTKVIITLGDLSSATTTGGQDAAGYAAWAQGIYNKWVGEYNLDGIDIDIESNPTGATLTKFVAAAQALSKHFGPKSGTGKTFVYDTNQNPTTFFTLTASYYNFVFLQAYGRSTSNLTSVSALYAPYISMKQFLPGFSFYEENGYPGNYWNDVKYPQDGTGRAYDYARWQPATGKKGGVFSYAIERDAPLSSFKDNRLLAPNFRVTKDLIKIMNP</sequence>
<gene>
    <name evidence="9" type="ORF">IQ37_06345</name>
</gene>
<dbReference type="GO" id="GO:0033925">
    <property type="term" value="F:mannosyl-glycoprotein endo-beta-N-acetylglucosaminidase activity"/>
    <property type="evidence" value="ECO:0007669"/>
    <property type="project" value="UniProtKB-EC"/>
</dbReference>
<evidence type="ECO:0000313" key="9">
    <source>
        <dbReference type="EMBL" id="KFF29414.1"/>
    </source>
</evidence>
<dbReference type="CDD" id="cd06542">
    <property type="entry name" value="GH18_EndoS-like"/>
    <property type="match status" value="1"/>
</dbReference>
<protein>
    <recommendedName>
        <fullName evidence="2">mannosyl-glycoprotein endo-beta-N-acetylglucosaminidase</fullName>
        <ecNumber evidence="2">3.2.1.96</ecNumber>
    </recommendedName>
</protein>
<dbReference type="AlphaFoldDB" id="A0A086BKF0"/>
<keyword evidence="4" id="KW-0378">Hydrolase</keyword>
<name>A0A086BKF0_9FLAO</name>
<dbReference type="SUPFAM" id="SSF51445">
    <property type="entry name" value="(Trans)glycosidases"/>
    <property type="match status" value="1"/>
</dbReference>